<dbReference type="Pfam" id="PF02775">
    <property type="entry name" value="TPP_enzyme_C"/>
    <property type="match status" value="1"/>
</dbReference>
<keyword evidence="6 14" id="KW-0004">4Fe-4S</keyword>
<evidence type="ECO:0000259" key="16">
    <source>
        <dbReference type="PROSITE" id="PS51379"/>
    </source>
</evidence>
<keyword evidence="7 14" id="KW-0479">Metal-binding</keyword>
<dbReference type="Pfam" id="PF01855">
    <property type="entry name" value="POR_N"/>
    <property type="match status" value="1"/>
</dbReference>
<keyword evidence="9 14" id="KW-0560">Oxidoreductase</keyword>
<feature type="binding site" evidence="15">
    <location>
        <position position="603"/>
    </location>
    <ligand>
        <name>[4Fe-4S] cluster</name>
        <dbReference type="ChEBI" id="CHEBI:49883"/>
        <label>1</label>
    </ligand>
</feature>
<dbReference type="PIRSF" id="PIRSF006439">
    <property type="entry name" value="Indolepyruvate_ferr_oxidored"/>
    <property type="match status" value="1"/>
</dbReference>
<proteinExistence type="predicted"/>
<dbReference type="InterPro" id="IPR009014">
    <property type="entry name" value="Transketo_C/PFOR_II"/>
</dbReference>
<keyword evidence="5 14" id="KW-0813">Transport</keyword>
<evidence type="ECO:0000313" key="17">
    <source>
        <dbReference type="EMBL" id="PUA31060.1"/>
    </source>
</evidence>
<evidence type="ECO:0000256" key="12">
    <source>
        <dbReference type="ARBA" id="ARBA00030514"/>
    </source>
</evidence>
<gene>
    <name evidence="17" type="ORF">B9J98_07975</name>
</gene>
<dbReference type="CDD" id="cd02008">
    <property type="entry name" value="TPP_IOR_alpha"/>
    <property type="match status" value="1"/>
</dbReference>
<evidence type="ECO:0000256" key="1">
    <source>
        <dbReference type="ARBA" id="ARBA00002995"/>
    </source>
</evidence>
<comment type="function">
    <text evidence="1 14">Catalyzes the ferredoxin-dependent oxidative decarboxylation of arylpyruvates.</text>
</comment>
<dbReference type="Pfam" id="PF13237">
    <property type="entry name" value="Fer4_10"/>
    <property type="match status" value="1"/>
</dbReference>
<dbReference type="EMBL" id="NDWU01000029">
    <property type="protein sequence ID" value="PUA31060.1"/>
    <property type="molecule type" value="Genomic_DNA"/>
</dbReference>
<dbReference type="EC" id="1.2.7.8" evidence="3 14"/>
<feature type="binding site" evidence="15">
    <location>
        <position position="630"/>
    </location>
    <ligand>
        <name>[4Fe-4S] cluster</name>
        <dbReference type="ChEBI" id="CHEBI:49883"/>
        <label>2</label>
    </ligand>
</feature>
<feature type="binding site" evidence="15">
    <location>
        <position position="640"/>
    </location>
    <ligand>
        <name>[4Fe-4S] cluster</name>
        <dbReference type="ChEBI" id="CHEBI:49883"/>
        <label>1</label>
    </ligand>
</feature>
<feature type="binding site" evidence="15">
    <location>
        <position position="612"/>
    </location>
    <ligand>
        <name>[4Fe-4S] cluster</name>
        <dbReference type="ChEBI" id="CHEBI:49883"/>
        <label>2</label>
    </ligand>
</feature>
<evidence type="ECO:0000256" key="8">
    <source>
        <dbReference type="ARBA" id="ARBA00022982"/>
    </source>
</evidence>
<keyword evidence="10 14" id="KW-0408">Iron</keyword>
<dbReference type="InterPro" id="IPR002880">
    <property type="entry name" value="Pyrv_Fd/Flavodoxin_OxRdtase_N"/>
</dbReference>
<feature type="domain" description="4Fe-4S ferredoxin-type" evidence="16">
    <location>
        <begin position="591"/>
        <end position="620"/>
    </location>
</feature>
<dbReference type="Proteomes" id="UP000244066">
    <property type="component" value="Unassembled WGS sequence"/>
</dbReference>
<dbReference type="PANTHER" id="PTHR43710:SF7">
    <property type="entry name" value="INDOLEPYRUVATE OXIDOREDUCTASE SUBUNIT IORA"/>
    <property type="match status" value="1"/>
</dbReference>
<comment type="cofactor">
    <cofactor evidence="14 15">
        <name>[4Fe-4S] cluster</name>
        <dbReference type="ChEBI" id="CHEBI:49883"/>
    </cofactor>
    <text evidence="14 15">Binds 2 [4Fe-4S] clusters. In this family the first cluster has a non-standard and varying [4Fe-4S] binding motif CX(2)CX(2)CX(4-5)CP.</text>
</comment>
<dbReference type="GO" id="GO:0046872">
    <property type="term" value="F:metal ion binding"/>
    <property type="evidence" value="ECO:0007669"/>
    <property type="project" value="UniProtKB-UniRule"/>
</dbReference>
<dbReference type="PROSITE" id="PS00198">
    <property type="entry name" value="4FE4S_FER_1"/>
    <property type="match status" value="1"/>
</dbReference>
<dbReference type="InterPro" id="IPR045025">
    <property type="entry name" value="HACL1-like"/>
</dbReference>
<evidence type="ECO:0000313" key="18">
    <source>
        <dbReference type="Proteomes" id="UP000244066"/>
    </source>
</evidence>
<evidence type="ECO:0000256" key="15">
    <source>
        <dbReference type="PIRSR" id="PIRSR006439-50"/>
    </source>
</evidence>
<evidence type="ECO:0000256" key="6">
    <source>
        <dbReference type="ARBA" id="ARBA00022485"/>
    </source>
</evidence>
<evidence type="ECO:0000256" key="4">
    <source>
        <dbReference type="ARBA" id="ARBA00017710"/>
    </source>
</evidence>
<name>A0A2R7Y0J0_9ARCH</name>
<evidence type="ECO:0000256" key="11">
    <source>
        <dbReference type="ARBA" id="ARBA00023014"/>
    </source>
</evidence>
<evidence type="ECO:0000256" key="3">
    <source>
        <dbReference type="ARBA" id="ARBA00012812"/>
    </source>
</evidence>
<feature type="binding site" evidence="15">
    <location>
        <position position="636"/>
    </location>
    <ligand>
        <name>[4Fe-4S] cluster</name>
        <dbReference type="ChEBI" id="CHEBI:49883"/>
        <label>2</label>
    </ligand>
</feature>
<dbReference type="CDD" id="cd07034">
    <property type="entry name" value="TPP_PYR_PFOR_IOR-alpha_like"/>
    <property type="match status" value="1"/>
</dbReference>
<reference evidence="17 18" key="1">
    <citation type="submission" date="2017-04" db="EMBL/GenBank/DDBJ databases">
        <title>Draft Aigarchaeota genome from a New Zealand hot spring.</title>
        <authorList>
            <person name="Reysenbach A.-L."/>
            <person name="Donaho J.A."/>
            <person name="Gerhart J."/>
            <person name="Kelley J.F."/>
            <person name="Kouba K."/>
            <person name="Podar M."/>
            <person name="Stott M."/>
        </authorList>
    </citation>
    <scope>NUCLEOTIDE SEQUENCE [LARGE SCALE GENOMIC DNA]</scope>
    <source>
        <strain evidence="17">NZ13_MG1</strain>
    </source>
</reference>
<dbReference type="PROSITE" id="PS51379">
    <property type="entry name" value="4FE4S_FER_2"/>
    <property type="match status" value="2"/>
</dbReference>
<dbReference type="InterPro" id="IPR029061">
    <property type="entry name" value="THDP-binding"/>
</dbReference>
<keyword evidence="8 14" id="KW-0249">Electron transport</keyword>
<dbReference type="InterPro" id="IPR017900">
    <property type="entry name" value="4Fe4S_Fe_S_CS"/>
</dbReference>
<evidence type="ECO:0000256" key="9">
    <source>
        <dbReference type="ARBA" id="ARBA00023002"/>
    </source>
</evidence>
<evidence type="ECO:0000256" key="10">
    <source>
        <dbReference type="ARBA" id="ARBA00023004"/>
    </source>
</evidence>
<feature type="binding site" evidence="15">
    <location>
        <position position="633"/>
    </location>
    <ligand>
        <name>[4Fe-4S] cluster</name>
        <dbReference type="ChEBI" id="CHEBI:49883"/>
        <label>2</label>
    </ligand>
</feature>
<dbReference type="Gene3D" id="3.30.70.20">
    <property type="match status" value="1"/>
</dbReference>
<comment type="caution">
    <text evidence="17">The sequence shown here is derived from an EMBL/GenBank/DDBJ whole genome shotgun (WGS) entry which is preliminary data.</text>
</comment>
<organism evidence="17 18">
    <name type="scientific">Candidatus Terraquivivens tikiterensis</name>
    <dbReference type="NCBI Taxonomy" id="1980982"/>
    <lineage>
        <taxon>Archaea</taxon>
        <taxon>Nitrososphaerota</taxon>
        <taxon>Candidatus Wolframiiraptoraceae</taxon>
        <taxon>Candidatus Terraquivivens</taxon>
    </lineage>
</organism>
<dbReference type="PANTHER" id="PTHR43710">
    <property type="entry name" value="2-HYDROXYACYL-COA LYASE"/>
    <property type="match status" value="1"/>
</dbReference>
<dbReference type="InterPro" id="IPR011766">
    <property type="entry name" value="TPP_enzyme_TPP-bd"/>
</dbReference>
<dbReference type="GO" id="GO:0044272">
    <property type="term" value="P:sulfur compound biosynthetic process"/>
    <property type="evidence" value="ECO:0007669"/>
    <property type="project" value="UniProtKB-ARBA"/>
</dbReference>
<keyword evidence="11 14" id="KW-0411">Iron-sulfur</keyword>
<dbReference type="GO" id="GO:0043805">
    <property type="term" value="F:indolepyruvate ferredoxin oxidoreductase activity"/>
    <property type="evidence" value="ECO:0007669"/>
    <property type="project" value="UniProtKB-UniRule"/>
</dbReference>
<dbReference type="GO" id="GO:0006082">
    <property type="term" value="P:organic acid metabolic process"/>
    <property type="evidence" value="ECO:0007669"/>
    <property type="project" value="UniProtKB-ARBA"/>
</dbReference>
<dbReference type="SUPFAM" id="SSF52922">
    <property type="entry name" value="TK C-terminal domain-like"/>
    <property type="match status" value="1"/>
</dbReference>
<evidence type="ECO:0000256" key="13">
    <source>
        <dbReference type="ARBA" id="ARBA00048332"/>
    </source>
</evidence>
<comment type="catalytic activity">
    <reaction evidence="13 14">
        <text>indole-3-pyruvate + 2 oxidized [2Fe-2S]-[ferredoxin] + CoA = (indol-3-yl)acetyl-CoA + 2 reduced [2Fe-2S]-[ferredoxin] + CO2 + H(+)</text>
        <dbReference type="Rhea" id="RHEA:12645"/>
        <dbReference type="Rhea" id="RHEA-COMP:10000"/>
        <dbReference type="Rhea" id="RHEA-COMP:10001"/>
        <dbReference type="ChEBI" id="CHEBI:15378"/>
        <dbReference type="ChEBI" id="CHEBI:16526"/>
        <dbReference type="ChEBI" id="CHEBI:17640"/>
        <dbReference type="ChEBI" id="CHEBI:33737"/>
        <dbReference type="ChEBI" id="CHEBI:33738"/>
        <dbReference type="ChEBI" id="CHEBI:57271"/>
        <dbReference type="ChEBI" id="CHEBI:57287"/>
        <dbReference type="EC" id="1.2.7.8"/>
    </reaction>
</comment>
<dbReference type="Gene3D" id="3.40.50.970">
    <property type="match status" value="2"/>
</dbReference>
<dbReference type="AlphaFoldDB" id="A0A2R7Y0J0"/>
<sequence>MMATFFNPLSQTDRKKMLKDSLLSNEKGKRVILSGNEAIVRGAIEAGVKFATSYPGNPCTEILETLISVSGELGIYAEWSINEMVALEAASAASIAGLRSLVAMKHVGLNWALDPLMCINLSGVEAGMLVVVGDDPQSRASQNEEDVRFLASMSELPMLEPSGPAEAKEMVVWGIEFSERVKLPVLLRSAQRVSHGLEDVVLGDIIQPNVRAEFKKDEKYLVTGAGGRSVRLHESLHKKQEIIESAIERSPFNKVVKSGEERWGIVSAGMGYCIAVEALEFCGLEDKFARLKLAAPHPLPKKLLKDFCSNLEAVVVVEDVEPYLQTSIRAILAEEGISCRVYGRSDFNPRPVGEITFNEVLGMIERVSGRESPCINSRKPQVAMFRHMLISRPLTMCSGCPHRATFYAMKRAVNRILRDRAIFCGDIGCYSFASQPPFQLIDLKFSMGSSIGLACGFAKSNVDDKVFAIIGDSTFFHAGIPALINAVYNDARFVVVVLDNLVVGMTGQQPSPSLGLNANRTETVRILPEDIARAVGVKFVKAFDPLNLKEAERAFEEAIGYQGPGPAMLVARSPCAVYAAREARIRGERLQRYTVLEDRCTGCGVCTQHFGCPAIVMKEDNKARIEADDCTGCGVCAQVCPYRAIVKEA</sequence>
<dbReference type="SUPFAM" id="SSF54862">
    <property type="entry name" value="4Fe-4S ferredoxins"/>
    <property type="match status" value="1"/>
</dbReference>
<protein>
    <recommendedName>
        <fullName evidence="4 14">Indolepyruvate oxidoreductase subunit IorA</fullName>
        <shortName evidence="14">IOR</shortName>
        <ecNumber evidence="3 14">1.2.7.8</ecNumber>
    </recommendedName>
    <alternativeName>
        <fullName evidence="12 14">Indolepyruvate ferredoxin oxidoreductase subunit alpha</fullName>
    </alternativeName>
</protein>
<evidence type="ECO:0000256" key="14">
    <source>
        <dbReference type="PIRNR" id="PIRNR006439"/>
    </source>
</evidence>
<feature type="binding site" evidence="15">
    <location>
        <position position="600"/>
    </location>
    <ligand>
        <name>[4Fe-4S] cluster</name>
        <dbReference type="ChEBI" id="CHEBI:49883"/>
        <label>1</label>
    </ligand>
</feature>
<dbReference type="InterPro" id="IPR017721">
    <property type="entry name" value="IorA"/>
</dbReference>
<dbReference type="GO" id="GO:0051539">
    <property type="term" value="F:4 iron, 4 sulfur cluster binding"/>
    <property type="evidence" value="ECO:0007669"/>
    <property type="project" value="UniProtKB-UniRule"/>
</dbReference>
<dbReference type="GO" id="GO:0030976">
    <property type="term" value="F:thiamine pyrophosphate binding"/>
    <property type="evidence" value="ECO:0007669"/>
    <property type="project" value="InterPro"/>
</dbReference>
<comment type="subunit">
    <text evidence="2 14">Heterodimer of the IorA and IorB subunits.</text>
</comment>
<evidence type="ECO:0000256" key="2">
    <source>
        <dbReference type="ARBA" id="ARBA00011238"/>
    </source>
</evidence>
<feature type="binding site" evidence="15">
    <location>
        <position position="606"/>
    </location>
    <ligand>
        <name>[4Fe-4S] cluster</name>
        <dbReference type="ChEBI" id="CHEBI:49883"/>
        <label>1</label>
    </ligand>
</feature>
<accession>A0A2R7Y0J0</accession>
<dbReference type="FunFam" id="3.40.50.970:FF:000039">
    <property type="entry name" value="Indolepyruvate oxidoreductase subunit IorA"/>
    <property type="match status" value="1"/>
</dbReference>
<feature type="domain" description="4Fe-4S ferredoxin-type" evidence="16">
    <location>
        <begin position="621"/>
        <end position="649"/>
    </location>
</feature>
<evidence type="ECO:0000256" key="5">
    <source>
        <dbReference type="ARBA" id="ARBA00022448"/>
    </source>
</evidence>
<dbReference type="InterPro" id="IPR017896">
    <property type="entry name" value="4Fe4S_Fe-S-bd"/>
</dbReference>
<evidence type="ECO:0000256" key="7">
    <source>
        <dbReference type="ARBA" id="ARBA00022723"/>
    </source>
</evidence>
<dbReference type="SUPFAM" id="SSF52518">
    <property type="entry name" value="Thiamin diphosphate-binding fold (THDP-binding)"/>
    <property type="match status" value="2"/>
</dbReference>